<evidence type="ECO:0000256" key="1">
    <source>
        <dbReference type="SAM" id="MobiDB-lite"/>
    </source>
</evidence>
<name>N1PMG7_DOTSN</name>
<proteinExistence type="predicted"/>
<evidence type="ECO:0000313" key="3">
    <source>
        <dbReference type="Proteomes" id="UP000016933"/>
    </source>
</evidence>
<feature type="region of interest" description="Disordered" evidence="1">
    <location>
        <begin position="79"/>
        <end position="101"/>
    </location>
</feature>
<organism evidence="2 3">
    <name type="scientific">Dothistroma septosporum (strain NZE10 / CBS 128990)</name>
    <name type="common">Red band needle blight fungus</name>
    <name type="synonym">Mycosphaerella pini</name>
    <dbReference type="NCBI Taxonomy" id="675120"/>
    <lineage>
        <taxon>Eukaryota</taxon>
        <taxon>Fungi</taxon>
        <taxon>Dikarya</taxon>
        <taxon>Ascomycota</taxon>
        <taxon>Pezizomycotina</taxon>
        <taxon>Dothideomycetes</taxon>
        <taxon>Dothideomycetidae</taxon>
        <taxon>Mycosphaerellales</taxon>
        <taxon>Mycosphaerellaceae</taxon>
        <taxon>Dothistroma</taxon>
    </lineage>
</organism>
<protein>
    <submittedName>
        <fullName evidence="2">Uncharacterized protein</fullName>
    </submittedName>
</protein>
<reference evidence="2 3" key="2">
    <citation type="journal article" date="2012" name="PLoS Pathog.">
        <title>Diverse lifestyles and strategies of plant pathogenesis encoded in the genomes of eighteen Dothideomycetes fungi.</title>
        <authorList>
            <person name="Ohm R.A."/>
            <person name="Feau N."/>
            <person name="Henrissat B."/>
            <person name="Schoch C.L."/>
            <person name="Horwitz B.A."/>
            <person name="Barry K.W."/>
            <person name="Condon B.J."/>
            <person name="Copeland A.C."/>
            <person name="Dhillon B."/>
            <person name="Glaser F."/>
            <person name="Hesse C.N."/>
            <person name="Kosti I."/>
            <person name="LaButti K."/>
            <person name="Lindquist E.A."/>
            <person name="Lucas S."/>
            <person name="Salamov A.A."/>
            <person name="Bradshaw R.E."/>
            <person name="Ciuffetti L."/>
            <person name="Hamelin R.C."/>
            <person name="Kema G.H.J."/>
            <person name="Lawrence C."/>
            <person name="Scott J.A."/>
            <person name="Spatafora J.W."/>
            <person name="Turgeon B.G."/>
            <person name="de Wit P.J.G.M."/>
            <person name="Zhong S."/>
            <person name="Goodwin S.B."/>
            <person name="Grigoriev I.V."/>
        </authorList>
    </citation>
    <scope>NUCLEOTIDE SEQUENCE [LARGE SCALE GENOMIC DNA]</scope>
    <source>
        <strain evidence="3">NZE10 / CBS 128990</strain>
    </source>
</reference>
<evidence type="ECO:0000313" key="2">
    <source>
        <dbReference type="EMBL" id="EME44607.1"/>
    </source>
</evidence>
<dbReference type="EMBL" id="KB446539">
    <property type="protein sequence ID" value="EME44607.1"/>
    <property type="molecule type" value="Genomic_DNA"/>
</dbReference>
<gene>
    <name evidence="2" type="ORF">DOTSEDRAFT_44763</name>
</gene>
<dbReference type="Proteomes" id="UP000016933">
    <property type="component" value="Unassembled WGS sequence"/>
</dbReference>
<dbReference type="HOGENOM" id="CLU_2291630_0_0_1"/>
<keyword evidence="3" id="KW-1185">Reference proteome</keyword>
<accession>N1PMG7</accession>
<feature type="compositionally biased region" description="Polar residues" evidence="1">
    <location>
        <begin position="84"/>
        <end position="101"/>
    </location>
</feature>
<reference evidence="3" key="1">
    <citation type="journal article" date="2012" name="PLoS Genet.">
        <title>The genomes of the fungal plant pathogens Cladosporium fulvum and Dothistroma septosporum reveal adaptation to different hosts and lifestyles but also signatures of common ancestry.</title>
        <authorList>
            <person name="de Wit P.J.G.M."/>
            <person name="van der Burgt A."/>
            <person name="Oekmen B."/>
            <person name="Stergiopoulos I."/>
            <person name="Abd-Elsalam K.A."/>
            <person name="Aerts A.L."/>
            <person name="Bahkali A.H."/>
            <person name="Beenen H.G."/>
            <person name="Chettri P."/>
            <person name="Cox M.P."/>
            <person name="Datema E."/>
            <person name="de Vries R.P."/>
            <person name="Dhillon B."/>
            <person name="Ganley A.R."/>
            <person name="Griffiths S.A."/>
            <person name="Guo Y."/>
            <person name="Hamelin R.C."/>
            <person name="Henrissat B."/>
            <person name="Kabir M.S."/>
            <person name="Jashni M.K."/>
            <person name="Kema G."/>
            <person name="Klaubauf S."/>
            <person name="Lapidus A."/>
            <person name="Levasseur A."/>
            <person name="Lindquist E."/>
            <person name="Mehrabi R."/>
            <person name="Ohm R.A."/>
            <person name="Owen T.J."/>
            <person name="Salamov A."/>
            <person name="Schwelm A."/>
            <person name="Schijlen E."/>
            <person name="Sun H."/>
            <person name="van den Burg H.A."/>
            <person name="van Ham R.C.H.J."/>
            <person name="Zhang S."/>
            <person name="Goodwin S.B."/>
            <person name="Grigoriev I.V."/>
            <person name="Collemare J."/>
            <person name="Bradshaw R.E."/>
        </authorList>
    </citation>
    <scope>NUCLEOTIDE SEQUENCE [LARGE SCALE GENOMIC DNA]</scope>
    <source>
        <strain evidence="3">NZE10 / CBS 128990</strain>
    </source>
</reference>
<sequence>MFAGADGSVYVVPGLKPRNRLQYKYRTLPGDVSMTSRNESQGGSLPGQLAGGSTSIVQHIFDLSDGCIVYINGEVPARNRSDDFSGQQTMSEACKISSTAA</sequence>
<dbReference type="AlphaFoldDB" id="N1PMG7"/>